<dbReference type="InterPro" id="IPR016032">
    <property type="entry name" value="Sig_transdc_resp-reg_C-effctor"/>
</dbReference>
<dbReference type="Gene3D" id="1.10.10.10">
    <property type="entry name" value="Winged helix-like DNA-binding domain superfamily/Winged helix DNA-binding domain"/>
    <property type="match status" value="1"/>
</dbReference>
<dbReference type="SUPFAM" id="SSF46894">
    <property type="entry name" value="C-terminal effector domain of the bipartite response regulators"/>
    <property type="match status" value="1"/>
</dbReference>
<evidence type="ECO:0000256" key="2">
    <source>
        <dbReference type="ARBA" id="ARBA00023125"/>
    </source>
</evidence>
<dbReference type="Proteomes" id="UP000067444">
    <property type="component" value="Chromosome"/>
</dbReference>
<dbReference type="AlphaFoldDB" id="A0A0K0Y7V3"/>
<dbReference type="EMBL" id="CP012160">
    <property type="protein sequence ID" value="AKS46942.1"/>
    <property type="molecule type" value="Genomic_DNA"/>
</dbReference>
<proteinExistence type="predicted"/>
<reference evidence="4 5" key="1">
    <citation type="journal article" date="2015" name="Genome Announc.">
        <title>Closed Genome Sequence of Octadecabacter temperatus SB1, the First Mesophilic Species of the Genus Octadecabacter.</title>
        <authorList>
            <person name="Voget S."/>
            <person name="Billerbeck S."/>
            <person name="Simon M."/>
            <person name="Daniel R."/>
        </authorList>
    </citation>
    <scope>NUCLEOTIDE SEQUENCE [LARGE SCALE GENOMIC DNA]</scope>
    <source>
        <strain evidence="4 5">SB1</strain>
    </source>
</reference>
<dbReference type="PROSITE" id="PS50043">
    <property type="entry name" value="HTH_LUXR_2"/>
    <property type="match status" value="1"/>
</dbReference>
<dbReference type="CDD" id="cd06170">
    <property type="entry name" value="LuxR_C_like"/>
    <property type="match status" value="1"/>
</dbReference>
<accession>A0A0K0Y7V3</accession>
<sequence length="277" mass="30830">MGLNPHCVDPLFVDRNRFPVWRRRNLIGGMGLKYLTGDDMKHDEILNSKSATGVFVGDALGFSDTMLSIAETEFPCMACLRTAQVNDLLLLGKERADAVRLIAVDEAMIGKLTAVLPQLLEAFPFASIVLAYRRRSVARNFLAEIYVNPSWGKIGFLPMNLNVDGWLSVLRLITSGECYVPSELMIPKTPTPVAADQTITEPQQDEKVDLLDDVKLTTRELQVLKSAASGMQNKNIADELQLSQHTVKLHMHHIIAKLGVHNRTEAANWYHGHKLSS</sequence>
<dbReference type="PANTHER" id="PTHR44688">
    <property type="entry name" value="DNA-BINDING TRANSCRIPTIONAL ACTIVATOR DEVR_DOSR"/>
    <property type="match status" value="1"/>
</dbReference>
<dbReference type="PANTHER" id="PTHR44688:SF16">
    <property type="entry name" value="DNA-BINDING TRANSCRIPTIONAL ACTIVATOR DEVR_DOSR"/>
    <property type="match status" value="1"/>
</dbReference>
<keyword evidence="3" id="KW-0804">Transcription</keyword>
<dbReference type="KEGG" id="otm:OSB_24060"/>
<evidence type="ECO:0000256" key="1">
    <source>
        <dbReference type="ARBA" id="ARBA00023015"/>
    </source>
</evidence>
<evidence type="ECO:0000256" key="3">
    <source>
        <dbReference type="ARBA" id="ARBA00023163"/>
    </source>
</evidence>
<dbReference type="InterPro" id="IPR000792">
    <property type="entry name" value="Tscrpt_reg_LuxR_C"/>
</dbReference>
<keyword evidence="5" id="KW-1185">Reference proteome</keyword>
<keyword evidence="2" id="KW-0238">DNA-binding</keyword>
<evidence type="ECO:0000313" key="5">
    <source>
        <dbReference type="Proteomes" id="UP000067444"/>
    </source>
</evidence>
<dbReference type="GO" id="GO:0006355">
    <property type="term" value="P:regulation of DNA-templated transcription"/>
    <property type="evidence" value="ECO:0007669"/>
    <property type="project" value="InterPro"/>
</dbReference>
<dbReference type="SMART" id="SM00421">
    <property type="entry name" value="HTH_LUXR"/>
    <property type="match status" value="1"/>
</dbReference>
<dbReference type="GO" id="GO:0003677">
    <property type="term" value="F:DNA binding"/>
    <property type="evidence" value="ECO:0007669"/>
    <property type="project" value="UniProtKB-KW"/>
</dbReference>
<dbReference type="InterPro" id="IPR036388">
    <property type="entry name" value="WH-like_DNA-bd_sf"/>
</dbReference>
<dbReference type="STRING" id="1458307.OSB_24060"/>
<keyword evidence="1" id="KW-0805">Transcription regulation</keyword>
<name>A0A0K0Y7V3_9RHOB</name>
<dbReference type="PROSITE" id="PS00622">
    <property type="entry name" value="HTH_LUXR_1"/>
    <property type="match status" value="1"/>
</dbReference>
<gene>
    <name evidence="4" type="primary">liaR</name>
    <name evidence="4" type="ORF">OSB_24060</name>
</gene>
<dbReference type="Pfam" id="PF00196">
    <property type="entry name" value="GerE"/>
    <property type="match status" value="1"/>
</dbReference>
<evidence type="ECO:0000313" key="4">
    <source>
        <dbReference type="EMBL" id="AKS46942.1"/>
    </source>
</evidence>
<protein>
    <submittedName>
        <fullName evidence="4">Transcriptional regulatory protein LiaR</fullName>
    </submittedName>
</protein>
<organism evidence="4 5">
    <name type="scientific">Octadecabacter temperatus</name>
    <dbReference type="NCBI Taxonomy" id="1458307"/>
    <lineage>
        <taxon>Bacteria</taxon>
        <taxon>Pseudomonadati</taxon>
        <taxon>Pseudomonadota</taxon>
        <taxon>Alphaproteobacteria</taxon>
        <taxon>Rhodobacterales</taxon>
        <taxon>Roseobacteraceae</taxon>
        <taxon>Octadecabacter</taxon>
    </lineage>
</organism>
<dbReference type="PRINTS" id="PR00038">
    <property type="entry name" value="HTHLUXR"/>
</dbReference>